<keyword evidence="1" id="KW-0812">Transmembrane</keyword>
<evidence type="ECO:0000313" key="2">
    <source>
        <dbReference type="EMBL" id="PXZ00793.1"/>
    </source>
</evidence>
<keyword evidence="1" id="KW-1133">Transmembrane helix</keyword>
<evidence type="ECO:0008006" key="4">
    <source>
        <dbReference type="Google" id="ProtNLM"/>
    </source>
</evidence>
<dbReference type="Proteomes" id="UP000247565">
    <property type="component" value="Unassembled WGS sequence"/>
</dbReference>
<name>A0A318MX19_9PROT</name>
<reference evidence="2 3" key="1">
    <citation type="submission" date="2018-05" db="EMBL/GenBank/DDBJ databases">
        <title>Reference genomes for bee gut microbiota database.</title>
        <authorList>
            <person name="Ellegaard K.M."/>
        </authorList>
    </citation>
    <scope>NUCLEOTIDE SEQUENCE [LARGE SCALE GENOMIC DNA]</scope>
    <source>
        <strain evidence="2 3">ESL0284</strain>
    </source>
</reference>
<gene>
    <name evidence="2" type="ORF">DK869_05220</name>
</gene>
<dbReference type="EMBL" id="QGLT01000002">
    <property type="protein sequence ID" value="PXZ00793.1"/>
    <property type="molecule type" value="Genomic_DNA"/>
</dbReference>
<feature type="transmembrane region" description="Helical" evidence="1">
    <location>
        <begin position="86"/>
        <end position="106"/>
    </location>
</feature>
<dbReference type="RefSeq" id="WP_110438933.1">
    <property type="nucleotide sequence ID" value="NZ_QGLT01000002.1"/>
</dbReference>
<accession>A0A318MX19</accession>
<feature type="transmembrane region" description="Helical" evidence="1">
    <location>
        <begin position="61"/>
        <end position="80"/>
    </location>
</feature>
<keyword evidence="1" id="KW-0472">Membrane</keyword>
<feature type="transmembrane region" description="Helical" evidence="1">
    <location>
        <begin position="6"/>
        <end position="31"/>
    </location>
</feature>
<feature type="transmembrane region" description="Helical" evidence="1">
    <location>
        <begin position="127"/>
        <end position="145"/>
    </location>
</feature>
<dbReference type="AlphaFoldDB" id="A0A318MX19"/>
<evidence type="ECO:0000256" key="1">
    <source>
        <dbReference type="SAM" id="Phobius"/>
    </source>
</evidence>
<evidence type="ECO:0000313" key="3">
    <source>
        <dbReference type="Proteomes" id="UP000247565"/>
    </source>
</evidence>
<sequence>MAHMNFYWGIITSINSIALSIWIGSIFFYCLSVQSSVGLLDKTLKSSVLLQNLKRIYQLNGFNAFAILICQLILFIHHYFDKTVNWSGYAAIITIILMIIFHLYSFTSAYQKANRSIRPKTDLYNKICNIFKLIIFLGIIDILLLNF</sequence>
<comment type="caution">
    <text evidence="2">The sequence shown here is derived from an EMBL/GenBank/DDBJ whole genome shotgun (WGS) entry which is preliminary data.</text>
</comment>
<organism evidence="2 3">
    <name type="scientific">Commensalibacter melissae</name>
    <dbReference type="NCBI Taxonomy" id="2070537"/>
    <lineage>
        <taxon>Bacteria</taxon>
        <taxon>Pseudomonadati</taxon>
        <taxon>Pseudomonadota</taxon>
        <taxon>Alphaproteobacteria</taxon>
        <taxon>Acetobacterales</taxon>
        <taxon>Acetobacteraceae</taxon>
    </lineage>
</organism>
<keyword evidence="3" id="KW-1185">Reference proteome</keyword>
<proteinExistence type="predicted"/>
<protein>
    <recommendedName>
        <fullName evidence="4">DUF4149 domain-containing protein</fullName>
    </recommendedName>
</protein>